<dbReference type="InterPro" id="IPR003594">
    <property type="entry name" value="HATPase_dom"/>
</dbReference>
<dbReference type="PROSITE" id="PS50005">
    <property type="entry name" value="TPR"/>
    <property type="match status" value="2"/>
</dbReference>
<keyword evidence="3" id="KW-0597">Phosphoprotein</keyword>
<sequence length="652" mass="74355">MAGRYLLEEKSFLWSVILLFVWIILPMSNMAKSVDSLELLISSKKLTQKETIEAYKELSEKYSNINLKKAIEFGKRGLRFTLHTKNRTAEAQFYEDLGLAYLKRADYDSAIICLDRAMPIALELQDRTLEGTLHRAYGGVHLYQDDYDRAMERFKKSAKILEEINNDYELCRTYSAIGGLYKMLNNADLALAYYKKAEPIALKTGHQRVSADVYLGLSSIYRKEDKSMDRSIGLIKKAVDIYRLLKNRYGESQSLAVLASTYNYFGQYDKALQAANQSLQLSEKLDFPNLTKTNATIISATSYYIGRYKETIDAALKAIEIDSSDVNLSKHAFIHLSLAHGQLGQMDSMEHYVNLFFSKLQEQNNASNRKAISELEIRYQTERKELKIDSLVKQRRLYIWLGIAAGTLLLATLSFALMRYRLAESRRRLAEEETQRIKREKQLVAVQATLDGEAAERTRLAKDLHDGLGGMLSAVRLNLPQIQVGSAVLESVDVNRFQRALGMLDDSIQELRRVAHHMMPESLLRYGLKVSLTDFCTAIPIVEFHYFGDEIRLPEKLEVMVYRCIHELVNNALKHAQATQINVQLVQEADRLSFTVQDNGSGFDLKTVKEGMGLHNIRQRVEVFEGKLNIYSSKEGTEVHVELELSTNGQDN</sequence>
<feature type="transmembrane region" description="Helical" evidence="10">
    <location>
        <begin position="397"/>
        <end position="418"/>
    </location>
</feature>
<comment type="caution">
    <text evidence="12">The sequence shown here is derived from an EMBL/GenBank/DDBJ whole genome shotgun (WGS) entry which is preliminary data.</text>
</comment>
<feature type="transmembrane region" description="Helical" evidence="10">
    <location>
        <begin position="12"/>
        <end position="31"/>
    </location>
</feature>
<evidence type="ECO:0000256" key="3">
    <source>
        <dbReference type="ARBA" id="ARBA00022553"/>
    </source>
</evidence>
<dbReference type="PANTHER" id="PTHR24421:SF10">
    <property type="entry name" value="NITRATE_NITRITE SENSOR PROTEIN NARQ"/>
    <property type="match status" value="1"/>
</dbReference>
<dbReference type="InterPro" id="IPR011990">
    <property type="entry name" value="TPR-like_helical_dom_sf"/>
</dbReference>
<keyword evidence="8" id="KW-0902">Two-component regulatory system</keyword>
<keyword evidence="10" id="KW-0812">Transmembrane</keyword>
<evidence type="ECO:0000256" key="10">
    <source>
        <dbReference type="SAM" id="Phobius"/>
    </source>
</evidence>
<proteinExistence type="predicted"/>
<dbReference type="SMART" id="SM00387">
    <property type="entry name" value="HATPase_c"/>
    <property type="match status" value="1"/>
</dbReference>
<dbReference type="Gene3D" id="1.25.40.10">
    <property type="entry name" value="Tetratricopeptide repeat domain"/>
    <property type="match status" value="2"/>
</dbReference>
<dbReference type="Pfam" id="PF02518">
    <property type="entry name" value="HATPase_c"/>
    <property type="match status" value="1"/>
</dbReference>
<evidence type="ECO:0000313" key="13">
    <source>
        <dbReference type="Proteomes" id="UP000435036"/>
    </source>
</evidence>
<keyword evidence="13" id="KW-1185">Reference proteome</keyword>
<organism evidence="12 13">
    <name type="scientific">Sphingobacterium humi</name>
    <dbReference type="NCBI Taxonomy" id="1796905"/>
    <lineage>
        <taxon>Bacteria</taxon>
        <taxon>Pseudomonadati</taxon>
        <taxon>Bacteroidota</taxon>
        <taxon>Sphingobacteriia</taxon>
        <taxon>Sphingobacteriales</taxon>
        <taxon>Sphingobacteriaceae</taxon>
        <taxon>Sphingobacterium</taxon>
    </lineage>
</organism>
<keyword evidence="10" id="KW-1133">Transmembrane helix</keyword>
<evidence type="ECO:0000256" key="2">
    <source>
        <dbReference type="ARBA" id="ARBA00012438"/>
    </source>
</evidence>
<keyword evidence="9" id="KW-0802">TPR repeat</keyword>
<dbReference type="SUPFAM" id="SSF55874">
    <property type="entry name" value="ATPase domain of HSP90 chaperone/DNA topoisomerase II/histidine kinase"/>
    <property type="match status" value="1"/>
</dbReference>
<dbReference type="GO" id="GO:0016020">
    <property type="term" value="C:membrane"/>
    <property type="evidence" value="ECO:0007669"/>
    <property type="project" value="InterPro"/>
</dbReference>
<dbReference type="InterPro" id="IPR005467">
    <property type="entry name" value="His_kinase_dom"/>
</dbReference>
<dbReference type="EC" id="2.7.13.3" evidence="2"/>
<dbReference type="Pfam" id="PF13424">
    <property type="entry name" value="TPR_12"/>
    <property type="match status" value="2"/>
</dbReference>
<feature type="domain" description="Histidine kinase" evidence="11">
    <location>
        <begin position="561"/>
        <end position="647"/>
    </location>
</feature>
<gene>
    <name evidence="12" type="ORF">GQF63_16420</name>
</gene>
<dbReference type="CDD" id="cd16917">
    <property type="entry name" value="HATPase_UhpB-NarQ-NarX-like"/>
    <property type="match status" value="1"/>
</dbReference>
<dbReference type="GO" id="GO:0000155">
    <property type="term" value="F:phosphorelay sensor kinase activity"/>
    <property type="evidence" value="ECO:0007669"/>
    <property type="project" value="InterPro"/>
</dbReference>
<keyword evidence="4" id="KW-0808">Transferase</keyword>
<dbReference type="InterPro" id="IPR036890">
    <property type="entry name" value="HATPase_C_sf"/>
</dbReference>
<dbReference type="Pfam" id="PF07730">
    <property type="entry name" value="HisKA_3"/>
    <property type="match status" value="1"/>
</dbReference>
<dbReference type="Gene3D" id="1.20.5.1930">
    <property type="match status" value="1"/>
</dbReference>
<keyword evidence="5" id="KW-0547">Nucleotide-binding</keyword>
<dbReference type="AlphaFoldDB" id="A0A6N8L3G7"/>
<dbReference type="InterPro" id="IPR011712">
    <property type="entry name" value="Sig_transdc_His_kin_sub3_dim/P"/>
</dbReference>
<dbReference type="InterPro" id="IPR019734">
    <property type="entry name" value="TPR_rpt"/>
</dbReference>
<dbReference type="Gene3D" id="3.30.565.10">
    <property type="entry name" value="Histidine kinase-like ATPase, C-terminal domain"/>
    <property type="match status" value="1"/>
</dbReference>
<keyword evidence="10" id="KW-0472">Membrane</keyword>
<feature type="repeat" description="TPR" evidence="9">
    <location>
        <begin position="91"/>
        <end position="124"/>
    </location>
</feature>
<keyword evidence="7" id="KW-0067">ATP-binding</keyword>
<dbReference type="PANTHER" id="PTHR24421">
    <property type="entry name" value="NITRATE/NITRITE SENSOR PROTEIN NARX-RELATED"/>
    <property type="match status" value="1"/>
</dbReference>
<dbReference type="PROSITE" id="PS50109">
    <property type="entry name" value="HIS_KIN"/>
    <property type="match status" value="1"/>
</dbReference>
<name>A0A6N8L3G7_9SPHI</name>
<dbReference type="EMBL" id="WSQA01000014">
    <property type="protein sequence ID" value="MVZ63614.1"/>
    <property type="molecule type" value="Genomic_DNA"/>
</dbReference>
<dbReference type="SMART" id="SM00028">
    <property type="entry name" value="TPR"/>
    <property type="match status" value="4"/>
</dbReference>
<evidence type="ECO:0000256" key="4">
    <source>
        <dbReference type="ARBA" id="ARBA00022679"/>
    </source>
</evidence>
<evidence type="ECO:0000256" key="7">
    <source>
        <dbReference type="ARBA" id="ARBA00022840"/>
    </source>
</evidence>
<evidence type="ECO:0000256" key="1">
    <source>
        <dbReference type="ARBA" id="ARBA00000085"/>
    </source>
</evidence>
<dbReference type="OrthoDB" id="9778366at2"/>
<evidence type="ECO:0000259" key="11">
    <source>
        <dbReference type="PROSITE" id="PS50109"/>
    </source>
</evidence>
<comment type="catalytic activity">
    <reaction evidence="1">
        <text>ATP + protein L-histidine = ADP + protein N-phospho-L-histidine.</text>
        <dbReference type="EC" id="2.7.13.3"/>
    </reaction>
</comment>
<accession>A0A6N8L3G7</accession>
<dbReference type="InterPro" id="IPR050482">
    <property type="entry name" value="Sensor_HK_TwoCompSys"/>
</dbReference>
<dbReference type="RefSeq" id="WP_160370331.1">
    <property type="nucleotide sequence ID" value="NZ_WSQA01000014.1"/>
</dbReference>
<dbReference type="Proteomes" id="UP000435036">
    <property type="component" value="Unassembled WGS sequence"/>
</dbReference>
<evidence type="ECO:0000313" key="12">
    <source>
        <dbReference type="EMBL" id="MVZ63614.1"/>
    </source>
</evidence>
<evidence type="ECO:0000256" key="9">
    <source>
        <dbReference type="PROSITE-ProRule" id="PRU00339"/>
    </source>
</evidence>
<evidence type="ECO:0000256" key="8">
    <source>
        <dbReference type="ARBA" id="ARBA00023012"/>
    </source>
</evidence>
<keyword evidence="6" id="KW-0418">Kinase</keyword>
<dbReference type="GO" id="GO:0046983">
    <property type="term" value="F:protein dimerization activity"/>
    <property type="evidence" value="ECO:0007669"/>
    <property type="project" value="InterPro"/>
</dbReference>
<dbReference type="GO" id="GO:0005524">
    <property type="term" value="F:ATP binding"/>
    <property type="evidence" value="ECO:0007669"/>
    <property type="project" value="UniProtKB-KW"/>
</dbReference>
<evidence type="ECO:0000256" key="6">
    <source>
        <dbReference type="ARBA" id="ARBA00022777"/>
    </source>
</evidence>
<feature type="repeat" description="TPR" evidence="9">
    <location>
        <begin position="252"/>
        <end position="285"/>
    </location>
</feature>
<reference evidence="12 13" key="1">
    <citation type="submission" date="2019-12" db="EMBL/GenBank/DDBJ databases">
        <authorList>
            <person name="Dong K."/>
        </authorList>
    </citation>
    <scope>NUCLEOTIDE SEQUENCE [LARGE SCALE GENOMIC DNA]</scope>
    <source>
        <strain evidence="12 13">JCM 31225</strain>
    </source>
</reference>
<dbReference type="SUPFAM" id="SSF48452">
    <property type="entry name" value="TPR-like"/>
    <property type="match status" value="2"/>
</dbReference>
<protein>
    <recommendedName>
        <fullName evidence="2">histidine kinase</fullName>
        <ecNumber evidence="2">2.7.13.3</ecNumber>
    </recommendedName>
</protein>
<evidence type="ECO:0000256" key="5">
    <source>
        <dbReference type="ARBA" id="ARBA00022741"/>
    </source>
</evidence>